<evidence type="ECO:0000256" key="1">
    <source>
        <dbReference type="SAM" id="Coils"/>
    </source>
</evidence>
<proteinExistence type="predicted"/>
<organism evidence="3 4">
    <name type="scientific">Durusdinium trenchii</name>
    <dbReference type="NCBI Taxonomy" id="1381693"/>
    <lineage>
        <taxon>Eukaryota</taxon>
        <taxon>Sar</taxon>
        <taxon>Alveolata</taxon>
        <taxon>Dinophyceae</taxon>
        <taxon>Suessiales</taxon>
        <taxon>Symbiodiniaceae</taxon>
        <taxon>Durusdinium</taxon>
    </lineage>
</organism>
<keyword evidence="4" id="KW-1185">Reference proteome</keyword>
<reference evidence="3 4" key="1">
    <citation type="submission" date="2024-02" db="EMBL/GenBank/DDBJ databases">
        <authorList>
            <person name="Chen Y."/>
            <person name="Shah S."/>
            <person name="Dougan E. K."/>
            <person name="Thang M."/>
            <person name="Chan C."/>
        </authorList>
    </citation>
    <scope>NUCLEOTIDE SEQUENCE [LARGE SCALE GENOMIC DNA]</scope>
</reference>
<dbReference type="EMBL" id="CAXAMN010026339">
    <property type="protein sequence ID" value="CAK9102292.1"/>
    <property type="molecule type" value="Genomic_DNA"/>
</dbReference>
<feature type="coiled-coil region" evidence="1">
    <location>
        <begin position="92"/>
        <end position="119"/>
    </location>
</feature>
<feature type="coiled-coil region" evidence="1">
    <location>
        <begin position="29"/>
        <end position="60"/>
    </location>
</feature>
<evidence type="ECO:0000256" key="2">
    <source>
        <dbReference type="SAM" id="MobiDB-lite"/>
    </source>
</evidence>
<comment type="caution">
    <text evidence="3">The sequence shown here is derived from an EMBL/GenBank/DDBJ whole genome shotgun (WGS) entry which is preliminary data.</text>
</comment>
<sequence length="227" mass="25718">MLQAEMQVEKRDPEVPCLTAGLPTPDSVAAQKEVHARRLERELRDAVDELAKEHRTLTDNLHANANHQRSQYQLALARMVKEQETTMRKEYDTQLLELRQVAQREIAQLEQQAELLVELWRKEELAKSQPRPSVPSTMSSAMPLTTPSLVRADTHHGLLQGGSVYLPPRSNRSSWTYPRRLEVGAPSVPQVAVSYTPSVLRSPIRGYPVQGPVQLHRPSSAFRRIEP</sequence>
<evidence type="ECO:0000313" key="4">
    <source>
        <dbReference type="Proteomes" id="UP001642484"/>
    </source>
</evidence>
<keyword evidence="1" id="KW-0175">Coiled coil</keyword>
<name>A0ABP0RSU5_9DINO</name>
<protein>
    <submittedName>
        <fullName evidence="3">Uncharacterized protein</fullName>
    </submittedName>
</protein>
<evidence type="ECO:0000313" key="3">
    <source>
        <dbReference type="EMBL" id="CAK9102292.1"/>
    </source>
</evidence>
<accession>A0ABP0RSU5</accession>
<dbReference type="Proteomes" id="UP001642484">
    <property type="component" value="Unassembled WGS sequence"/>
</dbReference>
<gene>
    <name evidence="3" type="ORF">CCMP2556_LOCUS48143</name>
</gene>
<feature type="region of interest" description="Disordered" evidence="2">
    <location>
        <begin position="206"/>
        <end position="227"/>
    </location>
</feature>